<feature type="region of interest" description="Disordered" evidence="1">
    <location>
        <begin position="372"/>
        <end position="597"/>
    </location>
</feature>
<evidence type="ECO:0008006" key="5">
    <source>
        <dbReference type="Google" id="ProtNLM"/>
    </source>
</evidence>
<feature type="compositionally biased region" description="Low complexity" evidence="1">
    <location>
        <begin position="480"/>
        <end position="494"/>
    </location>
</feature>
<organism evidence="3 4">
    <name type="scientific">Prorocentrum cordatum</name>
    <dbReference type="NCBI Taxonomy" id="2364126"/>
    <lineage>
        <taxon>Eukaryota</taxon>
        <taxon>Sar</taxon>
        <taxon>Alveolata</taxon>
        <taxon>Dinophyceae</taxon>
        <taxon>Prorocentrales</taxon>
        <taxon>Prorocentraceae</taxon>
        <taxon>Prorocentrum</taxon>
    </lineage>
</organism>
<feature type="non-terminal residue" evidence="3">
    <location>
        <position position="597"/>
    </location>
</feature>
<evidence type="ECO:0000313" key="3">
    <source>
        <dbReference type="EMBL" id="CAK0888884.1"/>
    </source>
</evidence>
<gene>
    <name evidence="3" type="ORF">PCOR1329_LOCUS69583</name>
</gene>
<sequence length="597" mass="58756">MGRWCLAPLGLLAAVLLVPAAVLPKVEWRISIAWEDQSCDQVCFAAGTNLACTEACWPGTSAGLVEATSACAFAEAGSPQPWHPSKDPETTVCHWDAGAPGVARCPLMPETPEALRAQLKLIRRVCPCINATAALGAAALDCGLGGEPVGSACSDCGGGLCVSGFGGARASLNGVYGCALVAGVGTFSHWAGCPSCGDNGGSVYAVLSGDGAWRFVEANATELVVLAQAAEPATSSTVPSSGVFASDGVEHGVGIVCCSSIEQPVSVYGGGVAVGAEAAHDGDDDGVLPIVVPIVSTAAVALMAVSACALFGVRNGRPSSSRACCAARRGGWGWAAVVGPRGQKAAAEDTAALKHHAQQQPQLHDALRLGAAPSAPDLSSAPAATPLGRGAGRAVPSGSGAGAASTSASTLGAGVGPLPPSPATASSSDAPAAFVPGARLAGGGSPPTSPSGNVRPEAAASRGPGGWRPEASGGRGGPAGAAAVPGGRLPPVAARGPRLPEQPGAGPRAARAPAPACSDGAPRAAAAGRQDGLVSQSSSPDSVAHRGPPPLLAAWQRSRAARAAHPGRTRRLRGGRPRRCGRRALPEPATAARTGPR</sequence>
<feature type="compositionally biased region" description="Low complexity" evidence="1">
    <location>
        <begin position="392"/>
        <end position="412"/>
    </location>
</feature>
<evidence type="ECO:0000256" key="2">
    <source>
        <dbReference type="SAM" id="SignalP"/>
    </source>
</evidence>
<evidence type="ECO:0000256" key="1">
    <source>
        <dbReference type="SAM" id="MobiDB-lite"/>
    </source>
</evidence>
<reference evidence="3" key="1">
    <citation type="submission" date="2023-10" db="EMBL/GenBank/DDBJ databases">
        <authorList>
            <person name="Chen Y."/>
            <person name="Shah S."/>
            <person name="Dougan E. K."/>
            <person name="Thang M."/>
            <person name="Chan C."/>
        </authorList>
    </citation>
    <scope>NUCLEOTIDE SEQUENCE [LARGE SCALE GENOMIC DNA]</scope>
</reference>
<feature type="compositionally biased region" description="Basic residues" evidence="1">
    <location>
        <begin position="559"/>
        <end position="582"/>
    </location>
</feature>
<dbReference type="Proteomes" id="UP001189429">
    <property type="component" value="Unassembled WGS sequence"/>
</dbReference>
<protein>
    <recommendedName>
        <fullName evidence="5">Cellulase</fullName>
    </recommendedName>
</protein>
<feature type="compositionally biased region" description="Low complexity" evidence="1">
    <location>
        <begin position="372"/>
        <end position="384"/>
    </location>
</feature>
<feature type="signal peptide" evidence="2">
    <location>
        <begin position="1"/>
        <end position="20"/>
    </location>
</feature>
<keyword evidence="4" id="KW-1185">Reference proteome</keyword>
<evidence type="ECO:0000313" key="4">
    <source>
        <dbReference type="Proteomes" id="UP001189429"/>
    </source>
</evidence>
<accession>A0ABN9WUJ7</accession>
<feature type="chain" id="PRO_5046729683" description="Cellulase" evidence="2">
    <location>
        <begin position="21"/>
        <end position="597"/>
    </location>
</feature>
<dbReference type="EMBL" id="CAUYUJ010019145">
    <property type="protein sequence ID" value="CAK0888884.1"/>
    <property type="molecule type" value="Genomic_DNA"/>
</dbReference>
<comment type="caution">
    <text evidence="3">The sequence shown here is derived from an EMBL/GenBank/DDBJ whole genome shotgun (WGS) entry which is preliminary data.</text>
</comment>
<feature type="compositionally biased region" description="Low complexity" evidence="1">
    <location>
        <begin position="503"/>
        <end position="516"/>
    </location>
</feature>
<name>A0ABN9WUJ7_9DINO</name>
<feature type="compositionally biased region" description="Low complexity" evidence="1">
    <location>
        <begin position="423"/>
        <end position="433"/>
    </location>
</feature>
<proteinExistence type="predicted"/>
<keyword evidence="2" id="KW-0732">Signal</keyword>